<evidence type="ECO:0000259" key="3">
    <source>
        <dbReference type="Pfam" id="PF10708"/>
    </source>
</evidence>
<gene>
    <name evidence="4" type="ORF">ACFFQ6_29375</name>
</gene>
<feature type="transmembrane region" description="Helical" evidence="2">
    <location>
        <begin position="78"/>
        <end position="100"/>
    </location>
</feature>
<comment type="caution">
    <text evidence="4">The sequence shown here is derived from an EMBL/GenBank/DDBJ whole genome shotgun (WGS) entry which is preliminary data.</text>
</comment>
<feature type="compositionally biased region" description="Polar residues" evidence="1">
    <location>
        <begin position="1"/>
        <end position="15"/>
    </location>
</feature>
<evidence type="ECO:0000313" key="4">
    <source>
        <dbReference type="EMBL" id="MFB9783815.1"/>
    </source>
</evidence>
<evidence type="ECO:0000256" key="2">
    <source>
        <dbReference type="SAM" id="Phobius"/>
    </source>
</evidence>
<accession>A0ABV5XMW2</accession>
<keyword evidence="5" id="KW-1185">Reference proteome</keyword>
<feature type="region of interest" description="Disordered" evidence="1">
    <location>
        <begin position="1"/>
        <end position="22"/>
    </location>
</feature>
<dbReference type="RefSeq" id="WP_378376381.1">
    <property type="nucleotide sequence ID" value="NZ_JBHMAS010000080.1"/>
</dbReference>
<keyword evidence="2" id="KW-1133">Transmembrane helix</keyword>
<dbReference type="InterPro" id="IPR018929">
    <property type="entry name" value="DUF2510"/>
</dbReference>
<sequence length="175" mass="19180">MGTIALSSWPDTATGSPLPPPGWYPDGSTQSMRWWDGQAWTDHRAPQSPVIQPVNRNGWLHAFKNLFANLWREQATRWWLIVVAAAIVVGCTALIIANVVNQRDEISYSEGARHGERYAATVMGFSRAGASGGVTKGDIESACTSYGNQVAETYGYDAEDYADGCFDRAYEILSN</sequence>
<evidence type="ECO:0000313" key="5">
    <source>
        <dbReference type="Proteomes" id="UP001589587"/>
    </source>
</evidence>
<proteinExistence type="predicted"/>
<organism evidence="4 5">
    <name type="scientific">Rhodococcus baikonurensis</name>
    <dbReference type="NCBI Taxonomy" id="172041"/>
    <lineage>
        <taxon>Bacteria</taxon>
        <taxon>Bacillati</taxon>
        <taxon>Actinomycetota</taxon>
        <taxon>Actinomycetes</taxon>
        <taxon>Mycobacteriales</taxon>
        <taxon>Nocardiaceae</taxon>
        <taxon>Rhodococcus</taxon>
        <taxon>Rhodococcus erythropolis group</taxon>
    </lineage>
</organism>
<keyword evidence="2" id="KW-0472">Membrane</keyword>
<protein>
    <submittedName>
        <fullName evidence="4">DUF2510 domain-containing protein</fullName>
    </submittedName>
</protein>
<keyword evidence="2" id="KW-0812">Transmembrane</keyword>
<feature type="domain" description="DUF2510" evidence="3">
    <location>
        <begin position="21"/>
        <end position="49"/>
    </location>
</feature>
<evidence type="ECO:0000256" key="1">
    <source>
        <dbReference type="SAM" id="MobiDB-lite"/>
    </source>
</evidence>
<name>A0ABV5XMW2_9NOCA</name>
<dbReference type="EMBL" id="JBHMAS010000080">
    <property type="protein sequence ID" value="MFB9783815.1"/>
    <property type="molecule type" value="Genomic_DNA"/>
</dbReference>
<reference evidence="4 5" key="1">
    <citation type="submission" date="2024-09" db="EMBL/GenBank/DDBJ databases">
        <authorList>
            <person name="Sun Q."/>
            <person name="Mori K."/>
        </authorList>
    </citation>
    <scope>NUCLEOTIDE SEQUENCE [LARGE SCALE GENOMIC DNA]</scope>
    <source>
        <strain evidence="4 5">JCM 11411</strain>
    </source>
</reference>
<dbReference type="Pfam" id="PF10708">
    <property type="entry name" value="DUF2510"/>
    <property type="match status" value="1"/>
</dbReference>
<dbReference type="Proteomes" id="UP001589587">
    <property type="component" value="Unassembled WGS sequence"/>
</dbReference>